<dbReference type="InterPro" id="IPR036900">
    <property type="entry name" value="A-D-PHexomutase_C_sf"/>
</dbReference>
<evidence type="ECO:0000259" key="8">
    <source>
        <dbReference type="Pfam" id="PF02878"/>
    </source>
</evidence>
<feature type="domain" description="Alpha-D-phosphohexomutase C-terminal" evidence="7">
    <location>
        <begin position="658"/>
        <end position="724"/>
    </location>
</feature>
<evidence type="ECO:0000259" key="9">
    <source>
        <dbReference type="Pfam" id="PF02879"/>
    </source>
</evidence>
<evidence type="ECO:0000256" key="1">
    <source>
        <dbReference type="ARBA" id="ARBA00001946"/>
    </source>
</evidence>
<dbReference type="PANTHER" id="PTHR45745:SF1">
    <property type="entry name" value="PHOSPHOGLUCOMUTASE 2B-RELATED"/>
    <property type="match status" value="1"/>
</dbReference>
<dbReference type="InterPro" id="IPR005844">
    <property type="entry name" value="A-D-PHexomutase_a/b/a-I"/>
</dbReference>
<dbReference type="SUPFAM" id="SSF53738">
    <property type="entry name" value="Phosphoglucomutase, first 3 domains"/>
    <property type="match status" value="2"/>
</dbReference>
<reference evidence="12 13" key="1">
    <citation type="submission" date="2019-01" db="EMBL/GenBank/DDBJ databases">
        <title>Genome sequencing of strain FW10M-9.</title>
        <authorList>
            <person name="Heo J."/>
            <person name="Kim S.-J."/>
            <person name="Kim J.-S."/>
            <person name="Hong S.-B."/>
            <person name="Kwon S.-W."/>
        </authorList>
    </citation>
    <scope>NUCLEOTIDE SEQUENCE [LARGE SCALE GENOMIC DNA]</scope>
    <source>
        <strain evidence="12 13">FW10M-9</strain>
    </source>
</reference>
<dbReference type="SUPFAM" id="SSF53448">
    <property type="entry name" value="Nucleotide-diphospho-sugar transferases"/>
    <property type="match status" value="1"/>
</dbReference>
<dbReference type="InterPro" id="IPR005845">
    <property type="entry name" value="A-D-PHexomutase_a/b/a-II"/>
</dbReference>
<comment type="similarity">
    <text evidence="2">Belongs to the phosphohexose mutase family.</text>
</comment>
<dbReference type="Pfam" id="PF12804">
    <property type="entry name" value="NTP_transf_3"/>
    <property type="match status" value="1"/>
</dbReference>
<dbReference type="Proteomes" id="UP000292118">
    <property type="component" value="Chromosome"/>
</dbReference>
<organism evidence="12 13">
    <name type="scientific">Xylanimonas protaetiae</name>
    <dbReference type="NCBI Taxonomy" id="2509457"/>
    <lineage>
        <taxon>Bacteria</taxon>
        <taxon>Bacillati</taxon>
        <taxon>Actinomycetota</taxon>
        <taxon>Actinomycetes</taxon>
        <taxon>Micrococcales</taxon>
        <taxon>Promicromonosporaceae</taxon>
        <taxon>Xylanimonas</taxon>
    </lineage>
</organism>
<dbReference type="PRINTS" id="PR00509">
    <property type="entry name" value="PGMPMM"/>
</dbReference>
<dbReference type="InterPro" id="IPR029044">
    <property type="entry name" value="Nucleotide-diphossugar_trans"/>
</dbReference>
<dbReference type="Pfam" id="PF02878">
    <property type="entry name" value="PGM_PMM_I"/>
    <property type="match status" value="1"/>
</dbReference>
<evidence type="ECO:0000259" key="11">
    <source>
        <dbReference type="Pfam" id="PF12804"/>
    </source>
</evidence>
<evidence type="ECO:0000259" key="10">
    <source>
        <dbReference type="Pfam" id="PF02880"/>
    </source>
</evidence>
<gene>
    <name evidence="12" type="ORF">ET471_10550</name>
</gene>
<dbReference type="InterPro" id="IPR005843">
    <property type="entry name" value="A-D-PHexomutase_C"/>
</dbReference>
<accession>A0A4P6F4Z0</accession>
<dbReference type="InterPro" id="IPR016055">
    <property type="entry name" value="A-D-PHexomutase_a/b/a-I/II/III"/>
</dbReference>
<dbReference type="OrthoDB" id="9803322at2"/>
<evidence type="ECO:0000256" key="6">
    <source>
        <dbReference type="ARBA" id="ARBA00023235"/>
    </source>
</evidence>
<keyword evidence="4" id="KW-0479">Metal-binding</keyword>
<evidence type="ECO:0000313" key="12">
    <source>
        <dbReference type="EMBL" id="QAY70416.1"/>
    </source>
</evidence>
<feature type="domain" description="Alpha-D-phosphohexomutase alpha/beta/alpha" evidence="10">
    <location>
        <begin position="530"/>
        <end position="639"/>
    </location>
</feature>
<dbReference type="GO" id="GO:0016779">
    <property type="term" value="F:nucleotidyltransferase activity"/>
    <property type="evidence" value="ECO:0007669"/>
    <property type="project" value="UniProtKB-ARBA"/>
</dbReference>
<dbReference type="Pfam" id="PF00408">
    <property type="entry name" value="PGM_PMM_IV"/>
    <property type="match status" value="1"/>
</dbReference>
<dbReference type="AlphaFoldDB" id="A0A4P6F4Z0"/>
<evidence type="ECO:0000256" key="3">
    <source>
        <dbReference type="ARBA" id="ARBA00022553"/>
    </source>
</evidence>
<comment type="cofactor">
    <cofactor evidence="1">
        <name>Mg(2+)</name>
        <dbReference type="ChEBI" id="CHEBI:18420"/>
    </cofactor>
</comment>
<dbReference type="Gene3D" id="3.90.550.10">
    <property type="entry name" value="Spore Coat Polysaccharide Biosynthesis Protein SpsA, Chain A"/>
    <property type="match status" value="1"/>
</dbReference>
<evidence type="ECO:0000256" key="5">
    <source>
        <dbReference type="ARBA" id="ARBA00022842"/>
    </source>
</evidence>
<dbReference type="InterPro" id="IPR005841">
    <property type="entry name" value="Alpha-D-phosphohexomutase_SF"/>
</dbReference>
<dbReference type="PANTHER" id="PTHR45745">
    <property type="entry name" value="PHOSPHOMANNOMUTASE 45A"/>
    <property type="match status" value="1"/>
</dbReference>
<dbReference type="KEGG" id="xya:ET471_10550"/>
<keyword evidence="12" id="KW-0808">Transferase</keyword>
<dbReference type="InterPro" id="IPR005846">
    <property type="entry name" value="A-D-PHexomutase_a/b/a-III"/>
</dbReference>
<dbReference type="GO" id="GO:0005975">
    <property type="term" value="P:carbohydrate metabolic process"/>
    <property type="evidence" value="ECO:0007669"/>
    <property type="project" value="InterPro"/>
</dbReference>
<evidence type="ECO:0000256" key="4">
    <source>
        <dbReference type="ARBA" id="ARBA00022723"/>
    </source>
</evidence>
<protein>
    <submittedName>
        <fullName evidence="12">Glucosamine-1-phosphate N-acetyltransferase</fullName>
    </submittedName>
</protein>
<keyword evidence="13" id="KW-1185">Reference proteome</keyword>
<dbReference type="InterPro" id="IPR025877">
    <property type="entry name" value="MobA-like_NTP_Trfase"/>
</dbReference>
<dbReference type="Pfam" id="PF02879">
    <property type="entry name" value="PGM_PMM_II"/>
    <property type="match status" value="1"/>
</dbReference>
<name>A0A4P6F4Z0_9MICO</name>
<dbReference type="GO" id="GO:0046872">
    <property type="term" value="F:metal ion binding"/>
    <property type="evidence" value="ECO:0007669"/>
    <property type="project" value="UniProtKB-KW"/>
</dbReference>
<dbReference type="GO" id="GO:0008973">
    <property type="term" value="F:phosphopentomutase activity"/>
    <property type="evidence" value="ECO:0007669"/>
    <property type="project" value="TreeGrafter"/>
</dbReference>
<keyword evidence="3" id="KW-0597">Phosphoprotein</keyword>
<sequence>MASATSLTSAVVLAAGHDAVSRSLLTHPLGDSTVVQAAVATVTRVVDAERVVVVVAPGDTAVREALGDAYAYVEQAEPRGTGDAVLAARQAVESLATDRVLVAYADTPLLRPDSLRGLLHRFTLKDADLAILTAVVDDVAQEYDEYGEVVREATSSGTAPIIAIRDRAERRAPRQGRTELNVGAYAAAPGLLFGELEAMAAEGEHRLTEMARRIIGRGKSIESYQIYDTSEVRGINTPEQLAQAADIVLARLFRPVKSTDTQIVFGTGGWRALIGEGYTLANVRRLSQAIANEVTRRGVERQGVVIGGDRRFLSRESAEAAAEVFAGNNIPVTLLRDDVPTPLVTFAAPHLTAAYGIIITSSHNPPQWNGMKVFRADGSLPLDDETNRYQDEANALSIADVVTLDLARARETGVVVDAELDEPYIDAIEEIIDVDAVRGSGLRVIVDAMYGTSQSTLGTILTDMRVRAEFIHAQHNPLFGGIAPAPDSERLHALKELIRRGEGRYSLGMATDGDSDRIGIVDEQGEYVDANDLLLLLYWYLHEVRGERGGVVRNLATTHLLDRLAAHFGEESREVRVGFKHVTAGMEEIGAVLGGESSGGLTVRGWLLGKDGIFACALVAEMLARTGKTISELRQSIWDVTGRLYLAEGDVPATPEMRVEVPRRLASSPLTAVGPYPVASVSHLDGTKIVLDDGGWALLRFSGTEPLLRMVAEAATPAQAQELLDWLKGFVTA</sequence>
<keyword evidence="6" id="KW-0413">Isomerase</keyword>
<feature type="domain" description="Alpha-D-phosphohexomutase alpha/beta/alpha" evidence="8">
    <location>
        <begin position="263"/>
        <end position="389"/>
    </location>
</feature>
<feature type="domain" description="MobA-like NTP transferase" evidence="11">
    <location>
        <begin position="25"/>
        <end position="199"/>
    </location>
</feature>
<dbReference type="GO" id="GO:0006166">
    <property type="term" value="P:purine ribonucleoside salvage"/>
    <property type="evidence" value="ECO:0007669"/>
    <property type="project" value="TreeGrafter"/>
</dbReference>
<keyword evidence="5" id="KW-0460">Magnesium</keyword>
<proteinExistence type="inferred from homology"/>
<dbReference type="Gene3D" id="3.30.310.50">
    <property type="entry name" value="Alpha-D-phosphohexomutase, C-terminal domain"/>
    <property type="match status" value="1"/>
</dbReference>
<dbReference type="EMBL" id="CP035493">
    <property type="protein sequence ID" value="QAY70416.1"/>
    <property type="molecule type" value="Genomic_DNA"/>
</dbReference>
<dbReference type="Gene3D" id="3.40.120.10">
    <property type="entry name" value="Alpha-D-Glucose-1,6-Bisphosphate, subunit A, domain 3"/>
    <property type="match status" value="3"/>
</dbReference>
<evidence type="ECO:0000313" key="13">
    <source>
        <dbReference type="Proteomes" id="UP000292118"/>
    </source>
</evidence>
<dbReference type="SUPFAM" id="SSF55957">
    <property type="entry name" value="Phosphoglucomutase, C-terminal domain"/>
    <property type="match status" value="1"/>
</dbReference>
<evidence type="ECO:0000259" key="7">
    <source>
        <dbReference type="Pfam" id="PF00408"/>
    </source>
</evidence>
<dbReference type="RefSeq" id="WP_129188164.1">
    <property type="nucleotide sequence ID" value="NZ_CP035493.1"/>
</dbReference>
<feature type="domain" description="Alpha-D-phosphohexomutase alpha/beta/alpha" evidence="9">
    <location>
        <begin position="422"/>
        <end position="525"/>
    </location>
</feature>
<dbReference type="Pfam" id="PF02880">
    <property type="entry name" value="PGM_PMM_III"/>
    <property type="match status" value="1"/>
</dbReference>
<evidence type="ECO:0000256" key="2">
    <source>
        <dbReference type="ARBA" id="ARBA00010231"/>
    </source>
</evidence>